<dbReference type="EC" id="2.1.1.63" evidence="9"/>
<comment type="function">
    <text evidence="9">Involved in the cellular defense against the biological effects of O6-methylguanine (O6-MeG) and O4-methylthymine (O4-MeT) in DNA. Repairs the methylated nucleobase in DNA by stoichiometrically transferring the methyl group to a cysteine residue in the enzyme. This is a suicide reaction: the enzyme is irreversibly inactivated.</text>
</comment>
<dbReference type="InterPro" id="IPR036217">
    <property type="entry name" value="MethylDNA_cys_MeTrfase_DNAb"/>
</dbReference>
<keyword evidence="5 9" id="KW-0808">Transferase</keyword>
<evidence type="ECO:0000256" key="8">
    <source>
        <dbReference type="ARBA" id="ARBA00049348"/>
    </source>
</evidence>
<dbReference type="Proteomes" id="UP000239663">
    <property type="component" value="Unassembled WGS sequence"/>
</dbReference>
<dbReference type="PROSITE" id="PS00374">
    <property type="entry name" value="MGMT"/>
    <property type="match status" value="1"/>
</dbReference>
<dbReference type="RefSeq" id="WP_104850780.1">
    <property type="nucleotide sequence ID" value="NZ_PKOZ01000019.1"/>
</dbReference>
<comment type="caution">
    <text evidence="12">The sequence shown here is derived from an EMBL/GenBank/DDBJ whole genome shotgun (WGS) entry which is preliminary data.</text>
</comment>
<dbReference type="SUPFAM" id="SSF46767">
    <property type="entry name" value="Methylated DNA-protein cysteine methyltransferase, C-terminal domain"/>
    <property type="match status" value="1"/>
</dbReference>
<comment type="similarity">
    <text evidence="2 9">Belongs to the MGMT family.</text>
</comment>
<dbReference type="InterPro" id="IPR036388">
    <property type="entry name" value="WH-like_DNA-bd_sf"/>
</dbReference>
<dbReference type="PANTHER" id="PTHR10815">
    <property type="entry name" value="METHYLATED-DNA--PROTEIN-CYSTEINE METHYLTRANSFERASE"/>
    <property type="match status" value="1"/>
</dbReference>
<evidence type="ECO:0000259" key="10">
    <source>
        <dbReference type="Pfam" id="PF01035"/>
    </source>
</evidence>
<feature type="active site" description="Nucleophile; methyl group acceptor" evidence="9">
    <location>
        <position position="126"/>
    </location>
</feature>
<keyword evidence="13" id="KW-1185">Reference proteome</keyword>
<comment type="catalytic activity">
    <reaction evidence="8 9">
        <text>a 6-O-methyl-2'-deoxyguanosine in DNA + L-cysteinyl-[protein] = S-methyl-L-cysteinyl-[protein] + a 2'-deoxyguanosine in DNA</text>
        <dbReference type="Rhea" id="RHEA:24000"/>
        <dbReference type="Rhea" id="RHEA-COMP:10131"/>
        <dbReference type="Rhea" id="RHEA-COMP:10132"/>
        <dbReference type="Rhea" id="RHEA-COMP:11367"/>
        <dbReference type="Rhea" id="RHEA-COMP:11368"/>
        <dbReference type="ChEBI" id="CHEBI:29950"/>
        <dbReference type="ChEBI" id="CHEBI:82612"/>
        <dbReference type="ChEBI" id="CHEBI:85445"/>
        <dbReference type="ChEBI" id="CHEBI:85448"/>
        <dbReference type="EC" id="2.1.1.63"/>
    </reaction>
</comment>
<dbReference type="InterPro" id="IPR023546">
    <property type="entry name" value="MGMT"/>
</dbReference>
<evidence type="ECO:0000256" key="4">
    <source>
        <dbReference type="ARBA" id="ARBA00022603"/>
    </source>
</evidence>
<organism evidence="12 13">
    <name type="scientific">Pradoshia eiseniae</name>
    <dbReference type="NCBI Taxonomy" id="2064768"/>
    <lineage>
        <taxon>Bacteria</taxon>
        <taxon>Bacillati</taxon>
        <taxon>Bacillota</taxon>
        <taxon>Bacilli</taxon>
        <taxon>Bacillales</taxon>
        <taxon>Bacillaceae</taxon>
        <taxon>Pradoshia</taxon>
    </lineage>
</organism>
<dbReference type="GO" id="GO:0005737">
    <property type="term" value="C:cytoplasm"/>
    <property type="evidence" value="ECO:0007669"/>
    <property type="project" value="UniProtKB-SubCell"/>
</dbReference>
<evidence type="ECO:0000259" key="11">
    <source>
        <dbReference type="Pfam" id="PF02870"/>
    </source>
</evidence>
<sequence>MDLAKLDYPSPLGIIEISGTDEHVQSVLFTERKDILHKKQADTPAVLMECYKQLDEYFQGDRLEFTVPYKLEGTAFQERVWKSLTSVSYGKTATYKDIALLAGNEKAVRAVGSTNGRNPICLLVPCHRIIGANGKMVGYAYGVWRKEWLLAHEKEISNKRISTY</sequence>
<dbReference type="GO" id="GO:0032259">
    <property type="term" value="P:methylation"/>
    <property type="evidence" value="ECO:0007669"/>
    <property type="project" value="UniProtKB-KW"/>
</dbReference>
<dbReference type="AlphaFoldDB" id="A0A2S7MVU3"/>
<keyword evidence="7 9" id="KW-0234">DNA repair</keyword>
<feature type="domain" description="Methylguanine DNA methyltransferase ribonuclease-like" evidence="11">
    <location>
        <begin position="8"/>
        <end position="69"/>
    </location>
</feature>
<dbReference type="Pfam" id="PF01035">
    <property type="entry name" value="DNA_binding_1"/>
    <property type="match status" value="1"/>
</dbReference>
<dbReference type="NCBIfam" id="TIGR00589">
    <property type="entry name" value="ogt"/>
    <property type="match status" value="1"/>
</dbReference>
<evidence type="ECO:0000256" key="7">
    <source>
        <dbReference type="ARBA" id="ARBA00023204"/>
    </source>
</evidence>
<name>A0A2S7MVU3_9BACI</name>
<reference evidence="12 13" key="1">
    <citation type="submission" date="2017-12" db="EMBL/GenBank/DDBJ databases">
        <title>Taxonomic description and draft genome of Pradoshia cofamensis Gen. nov., sp. nov., a thermotolerant bacillale isolated from anterior gut of earthworm Eisenia fetida.</title>
        <authorList>
            <person name="Saha T."/>
            <person name="Chakraborty R."/>
        </authorList>
    </citation>
    <scope>NUCLEOTIDE SEQUENCE [LARGE SCALE GENOMIC DNA]</scope>
    <source>
        <strain evidence="12 13">EAG3</strain>
    </source>
</reference>
<evidence type="ECO:0000256" key="5">
    <source>
        <dbReference type="ARBA" id="ARBA00022679"/>
    </source>
</evidence>
<dbReference type="CDD" id="cd06445">
    <property type="entry name" value="ATase"/>
    <property type="match status" value="1"/>
</dbReference>
<accession>A0A2S7MVU3</accession>
<comment type="subcellular location">
    <subcellularLocation>
        <location evidence="9">Cytoplasm</location>
    </subcellularLocation>
</comment>
<proteinExistence type="inferred from homology"/>
<evidence type="ECO:0000256" key="1">
    <source>
        <dbReference type="ARBA" id="ARBA00001286"/>
    </source>
</evidence>
<dbReference type="PANTHER" id="PTHR10815:SF13">
    <property type="entry name" value="METHYLATED-DNA--PROTEIN-CYSTEINE METHYLTRANSFERASE"/>
    <property type="match status" value="1"/>
</dbReference>
<dbReference type="Gene3D" id="1.10.10.10">
    <property type="entry name" value="Winged helix-like DNA-binding domain superfamily/Winged helix DNA-binding domain"/>
    <property type="match status" value="1"/>
</dbReference>
<dbReference type="InterPro" id="IPR001497">
    <property type="entry name" value="MethylDNA_cys_MeTrfase_AS"/>
</dbReference>
<evidence type="ECO:0000313" key="13">
    <source>
        <dbReference type="Proteomes" id="UP000239663"/>
    </source>
</evidence>
<dbReference type="Pfam" id="PF02870">
    <property type="entry name" value="Methyltransf_1N"/>
    <property type="match status" value="1"/>
</dbReference>
<evidence type="ECO:0000313" key="12">
    <source>
        <dbReference type="EMBL" id="PQD93868.1"/>
    </source>
</evidence>
<protein>
    <recommendedName>
        <fullName evidence="9">Methylated-DNA--protein-cysteine methyltransferase</fullName>
        <ecNumber evidence="9">2.1.1.63</ecNumber>
    </recommendedName>
    <alternativeName>
        <fullName evidence="9">6-O-methylguanine-DNA methyltransferase</fullName>
        <shortName evidence="9">MGMT</shortName>
    </alternativeName>
    <alternativeName>
        <fullName evidence="9">O-6-methylguanine-DNA-alkyltransferase</fullName>
    </alternativeName>
</protein>
<keyword evidence="3 9" id="KW-0963">Cytoplasm</keyword>
<dbReference type="InterPro" id="IPR036631">
    <property type="entry name" value="MGMT_N_sf"/>
</dbReference>
<dbReference type="Gene3D" id="3.30.160.70">
    <property type="entry name" value="Methylated DNA-protein cysteine methyltransferase domain"/>
    <property type="match status" value="1"/>
</dbReference>
<dbReference type="InterPro" id="IPR014048">
    <property type="entry name" value="MethylDNA_cys_MeTrfase_DNA-bd"/>
</dbReference>
<dbReference type="GO" id="GO:0003908">
    <property type="term" value="F:methylated-DNA-[protein]-cysteine S-methyltransferase activity"/>
    <property type="evidence" value="ECO:0007669"/>
    <property type="project" value="UniProtKB-UniRule"/>
</dbReference>
<comment type="miscellaneous">
    <text evidence="9">This enzyme catalyzes only one turnover and therefore is not strictly catalytic. According to one definition, an enzyme is a biocatalyst that acts repeatedly and over many reaction cycles.</text>
</comment>
<dbReference type="GO" id="GO:0006307">
    <property type="term" value="P:DNA alkylation repair"/>
    <property type="evidence" value="ECO:0007669"/>
    <property type="project" value="UniProtKB-UniRule"/>
</dbReference>
<gene>
    <name evidence="12" type="ORF">CYL18_17465</name>
</gene>
<dbReference type="InterPro" id="IPR008332">
    <property type="entry name" value="MethylG_MeTrfase_N"/>
</dbReference>
<comment type="catalytic activity">
    <reaction evidence="1 9">
        <text>a 4-O-methyl-thymidine in DNA + L-cysteinyl-[protein] = a thymidine in DNA + S-methyl-L-cysteinyl-[protein]</text>
        <dbReference type="Rhea" id="RHEA:53428"/>
        <dbReference type="Rhea" id="RHEA-COMP:10131"/>
        <dbReference type="Rhea" id="RHEA-COMP:10132"/>
        <dbReference type="Rhea" id="RHEA-COMP:13555"/>
        <dbReference type="Rhea" id="RHEA-COMP:13556"/>
        <dbReference type="ChEBI" id="CHEBI:29950"/>
        <dbReference type="ChEBI" id="CHEBI:82612"/>
        <dbReference type="ChEBI" id="CHEBI:137386"/>
        <dbReference type="ChEBI" id="CHEBI:137387"/>
        <dbReference type="EC" id="2.1.1.63"/>
    </reaction>
</comment>
<keyword evidence="6 9" id="KW-0227">DNA damage</keyword>
<evidence type="ECO:0000256" key="9">
    <source>
        <dbReference type="HAMAP-Rule" id="MF_00772"/>
    </source>
</evidence>
<dbReference type="FunFam" id="1.10.10.10:FF:000214">
    <property type="entry name" value="Methylated-DNA--protein-cysteine methyltransferase"/>
    <property type="match status" value="1"/>
</dbReference>
<dbReference type="SUPFAM" id="SSF53155">
    <property type="entry name" value="Methylated DNA-protein cysteine methyltransferase domain"/>
    <property type="match status" value="1"/>
</dbReference>
<evidence type="ECO:0000256" key="3">
    <source>
        <dbReference type="ARBA" id="ARBA00022490"/>
    </source>
</evidence>
<evidence type="ECO:0000256" key="6">
    <source>
        <dbReference type="ARBA" id="ARBA00022763"/>
    </source>
</evidence>
<keyword evidence="4 9" id="KW-0489">Methyltransferase</keyword>
<dbReference type="HAMAP" id="MF_00772">
    <property type="entry name" value="OGT"/>
    <property type="match status" value="1"/>
</dbReference>
<dbReference type="EMBL" id="PKOZ01000019">
    <property type="protein sequence ID" value="PQD93868.1"/>
    <property type="molecule type" value="Genomic_DNA"/>
</dbReference>
<dbReference type="OrthoDB" id="9802228at2"/>
<evidence type="ECO:0000256" key="2">
    <source>
        <dbReference type="ARBA" id="ARBA00008711"/>
    </source>
</evidence>
<feature type="domain" description="Methylated-DNA-[protein]-cysteine S-methyltransferase DNA binding" evidence="10">
    <location>
        <begin position="75"/>
        <end position="154"/>
    </location>
</feature>